<evidence type="ECO:0000259" key="2">
    <source>
        <dbReference type="PROSITE" id="PS50943"/>
    </source>
</evidence>
<dbReference type="Gene3D" id="1.10.260.40">
    <property type="entry name" value="lambda repressor-like DNA-binding domains"/>
    <property type="match status" value="1"/>
</dbReference>
<keyword evidence="1" id="KW-0238">DNA-binding</keyword>
<dbReference type="GeneID" id="83608321"/>
<dbReference type="RefSeq" id="WP_274733493.1">
    <property type="nucleotide sequence ID" value="NZ_CAMXYX010000013.1"/>
</dbReference>
<gene>
    <name evidence="3" type="ORF">PWJ81_06405</name>
</gene>
<dbReference type="CDD" id="cd00093">
    <property type="entry name" value="HTH_XRE"/>
    <property type="match status" value="1"/>
</dbReference>
<dbReference type="PROSITE" id="PS50943">
    <property type="entry name" value="HTH_CROC1"/>
    <property type="match status" value="1"/>
</dbReference>
<dbReference type="InterPro" id="IPR010982">
    <property type="entry name" value="Lambda_DNA-bd_dom_sf"/>
</dbReference>
<dbReference type="Proteomes" id="UP001219297">
    <property type="component" value="Unassembled WGS sequence"/>
</dbReference>
<dbReference type="PANTHER" id="PTHR36924">
    <property type="entry name" value="ANTITOXIN HIGA-1"/>
    <property type="match status" value="1"/>
</dbReference>
<dbReference type="SMART" id="SM00530">
    <property type="entry name" value="HTH_XRE"/>
    <property type="match status" value="1"/>
</dbReference>
<dbReference type="InterPro" id="IPR013430">
    <property type="entry name" value="Toxin_antidote_HigA"/>
</dbReference>
<evidence type="ECO:0000313" key="4">
    <source>
        <dbReference type="Proteomes" id="UP001219297"/>
    </source>
</evidence>
<dbReference type="NCBIfam" id="TIGR02607">
    <property type="entry name" value="antidote_HigA"/>
    <property type="match status" value="1"/>
</dbReference>
<dbReference type="SUPFAM" id="SSF47413">
    <property type="entry name" value="lambda repressor-like DNA-binding domains"/>
    <property type="match status" value="1"/>
</dbReference>
<name>A0ABT5V6V1_9ACTO</name>
<keyword evidence="4" id="KW-1185">Reference proteome</keyword>
<reference evidence="3 4" key="1">
    <citation type="submission" date="2023-02" db="EMBL/GenBank/DDBJ databases">
        <title>Defining the Infant Male Urobiome and Moving Towards Mechanisms in Urobiome Research.</title>
        <authorList>
            <person name="Reasoner S."/>
            <person name="Flores V."/>
            <person name="Van Horn G."/>
            <person name="Morales G."/>
            <person name="Peard L."/>
            <person name="Abelson B."/>
            <person name="Manuel C."/>
            <person name="Lee J."/>
            <person name="Baker B."/>
            <person name="Williams T."/>
            <person name="Schmitz J."/>
            <person name="Clayton D."/>
            <person name="Hadjifrangiskou M."/>
        </authorList>
    </citation>
    <scope>NUCLEOTIDE SEQUENCE [LARGE SCALE GENOMIC DNA]</scope>
    <source>
        <strain evidence="3 4">AS1053</strain>
    </source>
</reference>
<accession>A0ABT5V6V1</accession>
<dbReference type="InterPro" id="IPR001387">
    <property type="entry name" value="Cro/C1-type_HTH"/>
</dbReference>
<dbReference type="Pfam" id="PF01381">
    <property type="entry name" value="HTH_3"/>
    <property type="match status" value="1"/>
</dbReference>
<dbReference type="PANTHER" id="PTHR36924:SF1">
    <property type="entry name" value="ANTITOXIN HIGA-1"/>
    <property type="match status" value="1"/>
</dbReference>
<sequence>MMSISATTTNQYLSTPGEILKEEFLEPLGITPYRLAKTIGASQTAIGEIISGKRSISVPMAFRLSKALGTTPQFWVNLQRDFDVLSFDASEVESINPLVA</sequence>
<feature type="domain" description="HTH cro/C1-type" evidence="2">
    <location>
        <begin position="20"/>
        <end position="75"/>
    </location>
</feature>
<organism evidence="3 4">
    <name type="scientific">Actinotignum sanguinis</name>
    <dbReference type="NCBI Taxonomy" id="1445614"/>
    <lineage>
        <taxon>Bacteria</taxon>
        <taxon>Bacillati</taxon>
        <taxon>Actinomycetota</taxon>
        <taxon>Actinomycetes</taxon>
        <taxon>Actinomycetales</taxon>
        <taxon>Actinomycetaceae</taxon>
        <taxon>Actinotignum</taxon>
    </lineage>
</organism>
<protein>
    <submittedName>
        <fullName evidence="3">HigA family addiction module antitoxin</fullName>
    </submittedName>
</protein>
<proteinExistence type="predicted"/>
<comment type="caution">
    <text evidence="3">The sequence shown here is derived from an EMBL/GenBank/DDBJ whole genome shotgun (WGS) entry which is preliminary data.</text>
</comment>
<dbReference type="EMBL" id="JARBHI010000013">
    <property type="protein sequence ID" value="MDE1656697.1"/>
    <property type="molecule type" value="Genomic_DNA"/>
</dbReference>
<evidence type="ECO:0000256" key="1">
    <source>
        <dbReference type="ARBA" id="ARBA00023125"/>
    </source>
</evidence>
<evidence type="ECO:0000313" key="3">
    <source>
        <dbReference type="EMBL" id="MDE1656697.1"/>
    </source>
</evidence>